<evidence type="ECO:0000256" key="2">
    <source>
        <dbReference type="ARBA" id="ARBA00022676"/>
    </source>
</evidence>
<comment type="subcellular location">
    <subcellularLocation>
        <location evidence="1">Golgi apparatus membrane</location>
        <topology evidence="1">Single-pass type II membrane protein</topology>
    </subcellularLocation>
</comment>
<dbReference type="GO" id="GO:0016757">
    <property type="term" value="F:glycosyltransferase activity"/>
    <property type="evidence" value="ECO:0000318"/>
    <property type="project" value="GO_Central"/>
</dbReference>
<dbReference type="Gramene" id="Manes.05G107400.1.v8.1">
    <property type="protein sequence ID" value="Manes.05G107400.1.v8.1.CDS"/>
    <property type="gene ID" value="Manes.05G107400.v8.1"/>
</dbReference>
<organism evidence="8 9">
    <name type="scientific">Manihot esculenta</name>
    <name type="common">Cassava</name>
    <name type="synonym">Jatropha manihot</name>
    <dbReference type="NCBI Taxonomy" id="3983"/>
    <lineage>
        <taxon>Eukaryota</taxon>
        <taxon>Viridiplantae</taxon>
        <taxon>Streptophyta</taxon>
        <taxon>Embryophyta</taxon>
        <taxon>Tracheophyta</taxon>
        <taxon>Spermatophyta</taxon>
        <taxon>Magnoliopsida</taxon>
        <taxon>eudicotyledons</taxon>
        <taxon>Gunneridae</taxon>
        <taxon>Pentapetalae</taxon>
        <taxon>rosids</taxon>
        <taxon>fabids</taxon>
        <taxon>Malpighiales</taxon>
        <taxon>Euphorbiaceae</taxon>
        <taxon>Crotonoideae</taxon>
        <taxon>Manihoteae</taxon>
        <taxon>Manihot</taxon>
    </lineage>
</organism>
<evidence type="ECO:0000256" key="4">
    <source>
        <dbReference type="ARBA" id="ARBA00023180"/>
    </source>
</evidence>
<dbReference type="PANTHER" id="PTHR20961">
    <property type="entry name" value="GLYCOSYLTRANSFERASE"/>
    <property type="match status" value="1"/>
</dbReference>
<feature type="compositionally biased region" description="Low complexity" evidence="5">
    <location>
        <begin position="56"/>
        <end position="73"/>
    </location>
</feature>
<dbReference type="Proteomes" id="UP000091857">
    <property type="component" value="Chromosome 5"/>
</dbReference>
<dbReference type="Pfam" id="PF04577">
    <property type="entry name" value="Glyco_transf_61"/>
    <property type="match status" value="1"/>
</dbReference>
<dbReference type="OrthoDB" id="826293at2759"/>
<evidence type="ECO:0000256" key="5">
    <source>
        <dbReference type="SAM" id="MobiDB-lite"/>
    </source>
</evidence>
<keyword evidence="6" id="KW-1133">Transmembrane helix</keyword>
<dbReference type="GO" id="GO:0000139">
    <property type="term" value="C:Golgi membrane"/>
    <property type="evidence" value="ECO:0007669"/>
    <property type="project" value="UniProtKB-SubCell"/>
</dbReference>
<keyword evidence="3" id="KW-0808">Transferase</keyword>
<dbReference type="InterPro" id="IPR007657">
    <property type="entry name" value="Glycosyltransferase_61"/>
</dbReference>
<keyword evidence="9" id="KW-1185">Reference proteome</keyword>
<evidence type="ECO:0000256" key="1">
    <source>
        <dbReference type="ARBA" id="ARBA00004323"/>
    </source>
</evidence>
<dbReference type="PANTHER" id="PTHR20961:SF98">
    <property type="entry name" value="GLYCOSYLTRANSFERASE"/>
    <property type="match status" value="1"/>
</dbReference>
<dbReference type="InterPro" id="IPR049625">
    <property type="entry name" value="Glyco_transf_61_cat"/>
</dbReference>
<name>A0A2C9VV24_MANES</name>
<dbReference type="STRING" id="3983.A0A2C9VV24"/>
<dbReference type="AlphaFoldDB" id="A0A2C9VV24"/>
<feature type="region of interest" description="Disordered" evidence="5">
    <location>
        <begin position="56"/>
        <end position="75"/>
    </location>
</feature>
<evidence type="ECO:0000313" key="8">
    <source>
        <dbReference type="EMBL" id="OAY50089.1"/>
    </source>
</evidence>
<protein>
    <recommendedName>
        <fullName evidence="7">Glycosyltransferase 61 catalytic domain-containing protein</fullName>
    </recommendedName>
</protein>
<keyword evidence="6" id="KW-0812">Transmembrane</keyword>
<dbReference type="GO" id="GO:0016763">
    <property type="term" value="F:pentosyltransferase activity"/>
    <property type="evidence" value="ECO:0007669"/>
    <property type="project" value="UniProtKB-ARBA"/>
</dbReference>
<dbReference type="OMA" id="MEIMKIY"/>
<proteinExistence type="predicted"/>
<feature type="domain" description="Glycosyltransferase 61 catalytic" evidence="7">
    <location>
        <begin position="263"/>
        <end position="366"/>
    </location>
</feature>
<evidence type="ECO:0000256" key="3">
    <source>
        <dbReference type="ARBA" id="ARBA00022679"/>
    </source>
</evidence>
<evidence type="ECO:0000259" key="7">
    <source>
        <dbReference type="Pfam" id="PF04577"/>
    </source>
</evidence>
<feature type="transmembrane region" description="Helical" evidence="6">
    <location>
        <begin position="12"/>
        <end position="32"/>
    </location>
</feature>
<comment type="caution">
    <text evidence="8">The sequence shown here is derived from an EMBL/GenBank/DDBJ whole genome shotgun (WGS) entry which is preliminary data.</text>
</comment>
<sequence length="467" mass="53400">MKRRRIRHYEITIVFLLFLVFCFIFQINFSFISRSNDILPGKEELKLKAAFKQNPLSLQSPSPSPSFSESPQPTEINCDRSHKSYDLCTINGPTVLDPTIATFYTLGHQDHVPPSYKVEKMKPYPRKWESSTMKRIREITLTSGPPGPSCQVQHNVPALVFSAGGYTGNFFHDFNDGIIPLFITVHSIFTDDQEFVLVISKARDWWVNKYADLLQSFSKHPIVNLDNDSSTHCFTSATIGLISHGLMAIDPKLLPNSQTFFHFRAFLDRAYGRHHGENHPIKSNSSKQRPRLLLISRNGDVGRVILNQIQVKKLAKKIGFDVTIFEPTTETSLWKAYTLINSTHAMVGVHGAALTHSLFLRPGSVFMQVVPLGNEWVAKYCFGNSGRTMGLEYMQYKIGVEESTLVDKYDRNSLLLKDPVAFQGKNWSNDIMNIYLKEQNIKFDLVRFRQYLKNAYRKAKRFMSKKG</sequence>
<evidence type="ECO:0000313" key="9">
    <source>
        <dbReference type="Proteomes" id="UP000091857"/>
    </source>
</evidence>
<gene>
    <name evidence="8" type="ORF">MANES_05G107400v8</name>
</gene>
<accession>A0A2C9VV24</accession>
<keyword evidence="6" id="KW-0472">Membrane</keyword>
<keyword evidence="2" id="KW-0328">Glycosyltransferase</keyword>
<dbReference type="EMBL" id="CM004391">
    <property type="protein sequence ID" value="OAY50089.1"/>
    <property type="molecule type" value="Genomic_DNA"/>
</dbReference>
<reference evidence="9" key="1">
    <citation type="journal article" date="2016" name="Nat. Biotechnol.">
        <title>Sequencing wild and cultivated cassava and related species reveals extensive interspecific hybridization and genetic diversity.</title>
        <authorList>
            <person name="Bredeson J.V."/>
            <person name="Lyons J.B."/>
            <person name="Prochnik S.E."/>
            <person name="Wu G.A."/>
            <person name="Ha C.M."/>
            <person name="Edsinger-Gonzales E."/>
            <person name="Grimwood J."/>
            <person name="Schmutz J."/>
            <person name="Rabbi I.Y."/>
            <person name="Egesi C."/>
            <person name="Nauluvula P."/>
            <person name="Lebot V."/>
            <person name="Ndunguru J."/>
            <person name="Mkamilo G."/>
            <person name="Bart R.S."/>
            <person name="Setter T.L."/>
            <person name="Gleadow R.M."/>
            <person name="Kulakow P."/>
            <person name="Ferguson M.E."/>
            <person name="Rounsley S."/>
            <person name="Rokhsar D.S."/>
        </authorList>
    </citation>
    <scope>NUCLEOTIDE SEQUENCE [LARGE SCALE GENOMIC DNA]</scope>
    <source>
        <strain evidence="9">cv. AM560-2</strain>
    </source>
</reference>
<evidence type="ECO:0000256" key="6">
    <source>
        <dbReference type="SAM" id="Phobius"/>
    </source>
</evidence>
<keyword evidence="4" id="KW-0325">Glycoprotein</keyword>